<feature type="compositionally biased region" description="Basic and acidic residues" evidence="1">
    <location>
        <begin position="439"/>
        <end position="449"/>
    </location>
</feature>
<dbReference type="InterPro" id="IPR019446">
    <property type="entry name" value="BMT5-like"/>
</dbReference>
<evidence type="ECO:0000313" key="4">
    <source>
        <dbReference type="Proteomes" id="UP001211907"/>
    </source>
</evidence>
<proteinExistence type="predicted"/>
<name>A0AAD5XJ84_9FUNG</name>
<sequence>MPKGRKSNRGKAQNKQKATSLSGGTGGFTAKGARGGTFFTPTHLNLISLVGSSSLLATPTSLDTDVTSKNKVNKRKSGKSNSNNSKPSVNTISVTSGPTATLLRNALAATASPRLRKLPYFSPSDAILLVGEGDFSFAAALAKALDYSQTNSSNSGSITATSFDSYSEVSGKYSSEATARIAALKILKRVFVLHKLDATRMAADPRIMPPRDNGGPAHLAPIHTIVFNFPHIGGGTQRDTIANKRMLLAFFKQSQILLATSFKNANNNTNNNISAGKIKSKNEYRVLVALRSTPFYEKFGLEEVAVAAGFSLLERVLFDADRWTALGYISQRTNPAQRDAPSCENADLYVFNLDSELGYVTKHVDGLDTISESANEEIPVVAKKIGRKQRKEMIKSGKYDKHSLHKTSSDRKISKKKGPTVKIKWGKEKEKNAWPGKITKKDSWKGKKN</sequence>
<dbReference type="AlphaFoldDB" id="A0AAD5XJ84"/>
<feature type="compositionally biased region" description="Basic and acidic residues" evidence="1">
    <location>
        <begin position="392"/>
        <end position="412"/>
    </location>
</feature>
<accession>A0AAD5XJ84</accession>
<feature type="region of interest" description="Disordered" evidence="1">
    <location>
        <begin position="60"/>
        <end position="95"/>
    </location>
</feature>
<feature type="compositionally biased region" description="Basic residues" evidence="1">
    <location>
        <begin position="1"/>
        <end position="14"/>
    </location>
</feature>
<dbReference type="GO" id="GO:0005737">
    <property type="term" value="C:cytoplasm"/>
    <property type="evidence" value="ECO:0007669"/>
    <property type="project" value="TreeGrafter"/>
</dbReference>
<dbReference type="Proteomes" id="UP001211907">
    <property type="component" value="Unassembled WGS sequence"/>
</dbReference>
<comment type="caution">
    <text evidence="3">The sequence shown here is derived from an EMBL/GenBank/DDBJ whole genome shotgun (WGS) entry which is preliminary data.</text>
</comment>
<feature type="region of interest" description="Disordered" evidence="1">
    <location>
        <begin position="392"/>
        <end position="449"/>
    </location>
</feature>
<dbReference type="Pfam" id="PF10354">
    <property type="entry name" value="BMT5-like"/>
    <property type="match status" value="1"/>
</dbReference>
<evidence type="ECO:0000259" key="2">
    <source>
        <dbReference type="Pfam" id="PF10354"/>
    </source>
</evidence>
<evidence type="ECO:0000313" key="3">
    <source>
        <dbReference type="EMBL" id="KAJ3127721.1"/>
    </source>
</evidence>
<protein>
    <recommendedName>
        <fullName evidence="2">25S rRNA (uridine-N(3))-methyltransferase BMT5-like domain-containing protein</fullName>
    </recommendedName>
</protein>
<feature type="region of interest" description="Disordered" evidence="1">
    <location>
        <begin position="1"/>
        <end position="27"/>
    </location>
</feature>
<dbReference type="GO" id="GO:0070475">
    <property type="term" value="P:rRNA base methylation"/>
    <property type="evidence" value="ECO:0007669"/>
    <property type="project" value="InterPro"/>
</dbReference>
<dbReference type="PANTHER" id="PTHR11538">
    <property type="entry name" value="PHENYLALANYL-TRNA SYNTHETASE"/>
    <property type="match status" value="1"/>
</dbReference>
<evidence type="ECO:0000256" key="1">
    <source>
        <dbReference type="SAM" id="MobiDB-lite"/>
    </source>
</evidence>
<dbReference type="GO" id="GO:0070042">
    <property type="term" value="F:rRNA (uridine-N3-)-methyltransferase activity"/>
    <property type="evidence" value="ECO:0007669"/>
    <property type="project" value="InterPro"/>
</dbReference>
<dbReference type="EMBL" id="JADGJH010000497">
    <property type="protein sequence ID" value="KAJ3127721.1"/>
    <property type="molecule type" value="Genomic_DNA"/>
</dbReference>
<organism evidence="3 4">
    <name type="scientific">Physocladia obscura</name>
    <dbReference type="NCBI Taxonomy" id="109957"/>
    <lineage>
        <taxon>Eukaryota</taxon>
        <taxon>Fungi</taxon>
        <taxon>Fungi incertae sedis</taxon>
        <taxon>Chytridiomycota</taxon>
        <taxon>Chytridiomycota incertae sedis</taxon>
        <taxon>Chytridiomycetes</taxon>
        <taxon>Chytridiales</taxon>
        <taxon>Chytriomycetaceae</taxon>
        <taxon>Physocladia</taxon>
    </lineage>
</organism>
<keyword evidence="4" id="KW-1185">Reference proteome</keyword>
<dbReference type="PANTHER" id="PTHR11538:SF26">
    <property type="entry name" value="FERREDOXIN-FOLD ANTICODON-BINDING DOMAIN-CONTAINING PROTEIN 1"/>
    <property type="match status" value="1"/>
</dbReference>
<feature type="domain" description="25S rRNA (uridine-N(3))-methyltransferase BMT5-like" evidence="2">
    <location>
        <begin position="128"/>
        <end position="327"/>
    </location>
</feature>
<feature type="compositionally biased region" description="Low complexity" evidence="1">
    <location>
        <begin position="79"/>
        <end position="90"/>
    </location>
</feature>
<reference evidence="3" key="1">
    <citation type="submission" date="2020-05" db="EMBL/GenBank/DDBJ databases">
        <title>Phylogenomic resolution of chytrid fungi.</title>
        <authorList>
            <person name="Stajich J.E."/>
            <person name="Amses K."/>
            <person name="Simmons R."/>
            <person name="Seto K."/>
            <person name="Myers J."/>
            <person name="Bonds A."/>
            <person name="Quandt C.A."/>
            <person name="Barry K."/>
            <person name="Liu P."/>
            <person name="Grigoriev I."/>
            <person name="Longcore J.E."/>
            <person name="James T.Y."/>
        </authorList>
    </citation>
    <scope>NUCLEOTIDE SEQUENCE</scope>
    <source>
        <strain evidence="3">JEL0513</strain>
    </source>
</reference>
<gene>
    <name evidence="3" type="ORF">HK100_009586</name>
</gene>